<reference evidence="1 2" key="1">
    <citation type="journal article" date="2005" name="Science">
        <title>Comparative genomics of trypanosomatid parasitic protozoa.</title>
        <authorList>
            <person name="El-Sayed N.M."/>
            <person name="Myler P.J."/>
            <person name="Blandin G."/>
            <person name="Berriman M."/>
            <person name="Crabtree J."/>
            <person name="Aggarwal G."/>
            <person name="Caler E."/>
            <person name="Renauld H."/>
            <person name="Worthey E.A."/>
            <person name="Hertz-Fowler C."/>
            <person name="Ghedin E."/>
            <person name="Peacock C."/>
            <person name="Bartholomeu D.C."/>
            <person name="Haas B.J."/>
            <person name="Tran A.N."/>
            <person name="Wortman J.R."/>
            <person name="Alsmark U.C."/>
            <person name="Angiuoli S."/>
            <person name="Anupama A."/>
            <person name="Badger J."/>
            <person name="Bringaud F."/>
            <person name="Cadag E."/>
            <person name="Carlton J.M."/>
            <person name="Cerqueira G.C."/>
            <person name="Creasy T."/>
            <person name="Delcher A.L."/>
            <person name="Djikeng A."/>
            <person name="Embley T.M."/>
            <person name="Hauser C."/>
            <person name="Ivens A.C."/>
            <person name="Kummerfeld S.K."/>
            <person name="Pereira-Leal J.B."/>
            <person name="Nilsson D."/>
            <person name="Peterson J."/>
            <person name="Salzberg S.L."/>
            <person name="Shallom J."/>
            <person name="Silva J.C."/>
            <person name="Sundaram J."/>
            <person name="Westenberger S."/>
            <person name="White O."/>
            <person name="Melville S.E."/>
            <person name="Donelson J.E."/>
            <person name="Andersson B."/>
            <person name="Stuart K.D."/>
            <person name="Hall N."/>
        </authorList>
    </citation>
    <scope>NUCLEOTIDE SEQUENCE [LARGE SCALE GENOMIC DNA]</scope>
    <source>
        <strain evidence="1 2">927/4 GUTat10.1</strain>
    </source>
</reference>
<evidence type="ECO:0000313" key="2">
    <source>
        <dbReference type="Proteomes" id="UP000008524"/>
    </source>
</evidence>
<keyword evidence="2" id="KW-1185">Reference proteome</keyword>
<dbReference type="GeneID" id="3661798"/>
<evidence type="ECO:0000313" key="1">
    <source>
        <dbReference type="EMBL" id="EAN78420.1"/>
    </source>
</evidence>
<name>Q389V0_TRYB2</name>
<proteinExistence type="predicted"/>
<accession>Q389V0</accession>
<dbReference type="EMBL" id="CM000208">
    <property type="protein sequence ID" value="EAN78420.1"/>
    <property type="molecule type" value="Genomic_DNA"/>
</dbReference>
<protein>
    <submittedName>
        <fullName evidence="1">Uncharacterized protein</fullName>
    </submittedName>
</protein>
<dbReference type="KEGG" id="tbr:Tb10.6k15.0010"/>
<reference evidence="1 2" key="2">
    <citation type="journal article" date="2005" name="Science">
        <title>The genome of the African trypanosome Trypanosoma brucei.</title>
        <authorList>
            <person name="Berriman M."/>
            <person name="Ghedin E."/>
            <person name="Hertz-Fowler C."/>
            <person name="Blandin G."/>
            <person name="Renauld H."/>
            <person name="Bartholomeu D.C."/>
            <person name="Lennard N.J."/>
            <person name="Caler E."/>
            <person name="Hamlin N.E."/>
            <person name="Haas B."/>
            <person name="Bohme U."/>
            <person name="Hannick L."/>
            <person name="Aslett M.A."/>
            <person name="Shallom J."/>
            <person name="Marcello L."/>
            <person name="Hou L."/>
            <person name="Wickstead B."/>
            <person name="Alsmark U.C."/>
            <person name="Arrowsmith C."/>
            <person name="Atkin R.J."/>
            <person name="Barron A.J."/>
            <person name="Bringaud F."/>
            <person name="Brooks K."/>
            <person name="Carrington M."/>
            <person name="Cherevach I."/>
            <person name="Chillingworth T.J."/>
            <person name="Churcher C."/>
            <person name="Clark L.N."/>
            <person name="Corton C.H."/>
            <person name="Cronin A."/>
            <person name="Davies R.M."/>
            <person name="Doggett J."/>
            <person name="Djikeng A."/>
            <person name="Feldblyum T."/>
            <person name="Field M.C."/>
            <person name="Fraser A."/>
            <person name="Goodhead I."/>
            <person name="Hance Z."/>
            <person name="Harper D."/>
            <person name="Harris B.R."/>
            <person name="Hauser H."/>
            <person name="Hostetler J."/>
            <person name="Ivens A."/>
            <person name="Jagels K."/>
            <person name="Johnson D."/>
            <person name="Johnson J."/>
            <person name="Jones K."/>
            <person name="Kerhornou A.X."/>
            <person name="Koo H."/>
            <person name="Larke N."/>
            <person name="Landfear S."/>
            <person name="Larkin C."/>
            <person name="Leech V."/>
            <person name="Line A."/>
            <person name="Lord A."/>
            <person name="Macleod A."/>
            <person name="Mooney P.J."/>
            <person name="Moule S."/>
            <person name="Martin D.M."/>
            <person name="Morgan G.W."/>
            <person name="Mungall K."/>
            <person name="Norbertczak H."/>
            <person name="Ormond D."/>
            <person name="Pai G."/>
            <person name="Peacock C.S."/>
            <person name="Peterson J."/>
            <person name="Quail M.A."/>
            <person name="Rabbinowitsch E."/>
            <person name="Rajandream M.A."/>
            <person name="Reitter C."/>
            <person name="Salzberg S.L."/>
            <person name="Sanders M."/>
            <person name="Schobel S."/>
            <person name="Sharp S."/>
            <person name="Simmonds M."/>
            <person name="Simpson A.J."/>
            <person name="Tallon L."/>
            <person name="Turner C.M."/>
            <person name="Tait A."/>
            <person name="Tivey A.R."/>
            <person name="Van Aken S."/>
            <person name="Walker D."/>
            <person name="Wanless D."/>
            <person name="Wang S."/>
            <person name="White B."/>
            <person name="White O."/>
            <person name="Whitehead S."/>
            <person name="Woodward J."/>
            <person name="Wortman J."/>
            <person name="Adams M.D."/>
            <person name="Embley T.M."/>
            <person name="Gull K."/>
            <person name="Ullu E."/>
            <person name="Barry J.D."/>
            <person name="Fairlamb A.H."/>
            <person name="Opperdoes F."/>
            <person name="Barrell B.G."/>
            <person name="Donelson J.E."/>
            <person name="Hall N."/>
            <person name="Fraser C.M."/>
            <person name="Melville S.E."/>
            <person name="El-Sayed N.M."/>
        </authorList>
    </citation>
    <scope>NUCLEOTIDE SEQUENCE [LARGE SCALE GENOMIC DNA]</scope>
    <source>
        <strain evidence="1 2">927/4 GUTat10.1</strain>
    </source>
</reference>
<gene>
    <name evidence="1" type="ORF">Tb10.6k15.0010</name>
</gene>
<dbReference type="GO" id="GO:0005737">
    <property type="term" value="C:cytoplasm"/>
    <property type="evidence" value="ECO:0000314"/>
    <property type="project" value="GeneDB"/>
</dbReference>
<dbReference type="PaxDb" id="5691-EAN78420"/>
<sequence>MQHPGRADFEQLSRCVFFSARVFTFGEPFDSPAPPFSSVLFPFGAPHVPSVSLLIGVLSGCVVVVRRCCPTVSFVPPRGGGCAFGPFGGGGGGERNAFACPTSGGGMAIFDSIIDIPSLQNPRLIWGWVETHGWRAPSGHGNQLSLAMSRTEPGCHP</sequence>
<dbReference type="AlphaFoldDB" id="Q389V0"/>
<dbReference type="Proteomes" id="UP000008524">
    <property type="component" value="Chromosome 10"/>
</dbReference>
<dbReference type="InParanoid" id="Q389V0"/>
<dbReference type="RefSeq" id="XP_823248.1">
    <property type="nucleotide sequence ID" value="XM_818155.1"/>
</dbReference>
<organism evidence="1 2">
    <name type="scientific">Trypanosoma brucei brucei (strain 927/4 GUTat10.1)</name>
    <dbReference type="NCBI Taxonomy" id="185431"/>
    <lineage>
        <taxon>Eukaryota</taxon>
        <taxon>Discoba</taxon>
        <taxon>Euglenozoa</taxon>
        <taxon>Kinetoplastea</taxon>
        <taxon>Metakinetoplastina</taxon>
        <taxon>Trypanosomatida</taxon>
        <taxon>Trypanosomatidae</taxon>
        <taxon>Trypanosoma</taxon>
    </lineage>
</organism>